<dbReference type="InterPro" id="IPR003439">
    <property type="entry name" value="ABC_transporter-like_ATP-bd"/>
</dbReference>
<dbReference type="Gene3D" id="3.40.50.300">
    <property type="entry name" value="P-loop containing nucleotide triphosphate hydrolases"/>
    <property type="match status" value="2"/>
</dbReference>
<keyword evidence="3 9" id="KW-0812">Transmembrane</keyword>
<feature type="transmembrane region" description="Helical" evidence="9">
    <location>
        <begin position="163"/>
        <end position="183"/>
    </location>
</feature>
<dbReference type="SMART" id="SM00382">
    <property type="entry name" value="AAA"/>
    <property type="match status" value="2"/>
</dbReference>
<evidence type="ECO:0000256" key="4">
    <source>
        <dbReference type="ARBA" id="ARBA00022737"/>
    </source>
</evidence>
<feature type="transmembrane region" description="Helical" evidence="9">
    <location>
        <begin position="474"/>
        <end position="493"/>
    </location>
</feature>
<feature type="domain" description="ABC transmembrane type-1" evidence="11">
    <location>
        <begin position="320"/>
        <end position="615"/>
    </location>
</feature>
<dbReference type="InterPro" id="IPR036640">
    <property type="entry name" value="ABC1_TM_sf"/>
</dbReference>
<organism evidence="12 13">
    <name type="scientific">[Candida] anglica</name>
    <dbReference type="NCBI Taxonomy" id="148631"/>
    <lineage>
        <taxon>Eukaryota</taxon>
        <taxon>Fungi</taxon>
        <taxon>Dikarya</taxon>
        <taxon>Ascomycota</taxon>
        <taxon>Saccharomycotina</taxon>
        <taxon>Pichiomycetes</taxon>
        <taxon>Debaryomycetaceae</taxon>
        <taxon>Kurtzmaniella</taxon>
    </lineage>
</organism>
<feature type="transmembrane region" description="Helical" evidence="9">
    <location>
        <begin position="1011"/>
        <end position="1032"/>
    </location>
</feature>
<sequence length="1578" mass="175794">MQMQSETVNSVLDRLAGSTGSNIGSGGNSKYPQLLCHWNTAFLQPLAPHQENAFNPCFVAWMFLVTTIILGCLIGYSLFGSIHKKKYGSLAPKNTGLHHYIRINSVLLQGLLFAYLTSYTNIHARYSDLKVVAFTLTTLVLVFIILPLHVIETSYRCTPSPGLLVFWPIHMSLLSVLFLQNQYTEWPVIYGGSDLSFVAIQVFLIVNSGLIIGMESITWQPTHALIHEYTLDGRKNELLKPNLYSNITYTWMNPVIKNAYLNKTLSMDDLPDISNELTAKLSTTKLIKYWGNVQYDVKNSRKNTWQMFFCLTKAFGPVVLLAFLCEIGSSLLSFVQPQLLRLFIRFFAEKTSNNVENLAGTDNSPPILYGALISLLMFSITLLQTSFNNQYVLLILKAGLGCRSSLTSLLYQKSLCLSSQARLERSTGDIANLVSVDVDRIQAITQNIQTLVVAPIELILCIVSLWSLLGKSTITSIITLSLLIPINSYIIRYSKRLSKTQMKFKDARSRTINEILSSIKSIKLYAWEVPMNEKLSDIRNNQELNNLKNIRRVNVVGNFVWQVIPFLVSFATFATFALTQNTPLTSDIVFPALALLNMLSNPLLALPVVITYLIDASISLTRITDFLVASEIDPLLINDLPKVEHSGEISVKVKDTDFLFASEKSQNSTDLESSIFSPKYALKNINYSAYKGQLSCIVGRVGSGKSSFLTALLGQLDGKGSQPGTEPFVEIHGTTAYCAQSPWIMNASVRDNILFGHEYDEEFYQLTIDACQLLPDIEVLPDGDQTFVGEKGISLSGGQKARLSLARAVYARADIYLLDDVLSAVDSHVGRQITNKVLSRTGILRSKTIILATNSISVLNWADEIYLIEKGRLVERGTIKEARTSSNPKLAALLEEFGKSEGGEIISETVETDADESIKDEEVLNEVNADSDSLETFYPDTAKGAETALQLTRTFSTSTLPGPVLAPYQFKSISSLGVNARTTQDVENSAKGKVKWNVYAAYVNASSKIGVVFWLTLLFFTYCASVSGNYWLKHWAELNSENGSNNNAIKYVGIYALFGFSSSLFAVLRGALLWTYLSIRASRSIHNSMSKSLFRAPMSFFERTPIGRIMNRFTSDISKIDDTLPRAFSGFFASLVSTLFTIGVVAVVIPPFMIIVVILSFAYFHYQQYYASVSRELKRLVSVSRSPIYAHFQESLNGVDTIRAFHQTERFKYLDDSNLDFNLKSLYMLRSSNRWLSSRLQFIGSIAILSASALSISTLITSSPLSAGTAGFVMTYALQVTNSLSFVVRMSAEVESTIVAFERCLEYCELPVEEEEDVEYLKPSKSFPREGAISFENYSTRYRKNLDLILKDISFDIKPREKIGVVGRTGAGKSSLTLGLFRIIEPASGTIYIDGVDICKLSVYELRHHLSIIPQDSQAFEGTLRQNLDPLNLHSDEEIWKVLELAHLKDHVNEIEEESDSKLDVKVAEGGSNFSAGQLQLMCLARALLNTSKVIVLDEATAAVDVQTDKIIQETIRSHFKDRTIITIAHRLDTVMDSDRILALDHGEVKEFDTPANLLANKEGIFYSLCKQGGYIKD</sequence>
<dbReference type="InterPro" id="IPR011527">
    <property type="entry name" value="ABC1_TM_dom"/>
</dbReference>
<feature type="transmembrane region" description="Helical" evidence="9">
    <location>
        <begin position="588"/>
        <end position="614"/>
    </location>
</feature>
<dbReference type="CDD" id="cd03244">
    <property type="entry name" value="ABCC_MRP_domain2"/>
    <property type="match status" value="1"/>
</dbReference>
<dbReference type="InterPro" id="IPR056227">
    <property type="entry name" value="TMD0_ABC"/>
</dbReference>
<dbReference type="SUPFAM" id="SSF52540">
    <property type="entry name" value="P-loop containing nucleoside triphosphate hydrolases"/>
    <property type="match status" value="2"/>
</dbReference>
<dbReference type="CDD" id="cd03250">
    <property type="entry name" value="ABCC_MRP_domain1"/>
    <property type="match status" value="1"/>
</dbReference>
<dbReference type="Pfam" id="PF00664">
    <property type="entry name" value="ABC_membrane"/>
    <property type="match status" value="2"/>
</dbReference>
<keyword evidence="8 9" id="KW-0472">Membrane</keyword>
<dbReference type="PANTHER" id="PTHR24223">
    <property type="entry name" value="ATP-BINDING CASSETTE SUB-FAMILY C"/>
    <property type="match status" value="1"/>
</dbReference>
<reference evidence="12 13" key="1">
    <citation type="submission" date="2024-01" db="EMBL/GenBank/DDBJ databases">
        <authorList>
            <consortium name="Genoscope - CEA"/>
            <person name="William W."/>
        </authorList>
    </citation>
    <scope>NUCLEOTIDE SEQUENCE [LARGE SCALE GENOMIC DNA]</scope>
    <source>
        <strain evidence="12 13">29B2s-10</strain>
    </source>
</reference>
<dbReference type="Proteomes" id="UP001497600">
    <property type="component" value="Chromosome F"/>
</dbReference>
<evidence type="ECO:0000256" key="6">
    <source>
        <dbReference type="ARBA" id="ARBA00022840"/>
    </source>
</evidence>
<gene>
    <name evidence="12" type="primary">MLT1</name>
    <name evidence="12" type="ORF">CAAN4_F14290</name>
</gene>
<dbReference type="InterPro" id="IPR050173">
    <property type="entry name" value="ABC_transporter_C-like"/>
</dbReference>
<keyword evidence="7 9" id="KW-1133">Transmembrane helix</keyword>
<feature type="transmembrane region" description="Helical" evidence="9">
    <location>
        <begin position="555"/>
        <end position="576"/>
    </location>
</feature>
<evidence type="ECO:0000259" key="11">
    <source>
        <dbReference type="PROSITE" id="PS50929"/>
    </source>
</evidence>
<keyword evidence="2" id="KW-0813">Transport</keyword>
<keyword evidence="5" id="KW-0547">Nucleotide-binding</keyword>
<feature type="transmembrane region" description="Helical" evidence="9">
    <location>
        <begin position="195"/>
        <end position="213"/>
    </location>
</feature>
<feature type="transmembrane region" description="Helical" evidence="9">
    <location>
        <begin position="100"/>
        <end position="119"/>
    </location>
</feature>
<proteinExistence type="predicted"/>
<feature type="transmembrane region" description="Helical" evidence="9">
    <location>
        <begin position="131"/>
        <end position="151"/>
    </location>
</feature>
<accession>A0ABP0EK89</accession>
<dbReference type="Pfam" id="PF24357">
    <property type="entry name" value="TMD0_ABC"/>
    <property type="match status" value="1"/>
</dbReference>
<evidence type="ECO:0000313" key="12">
    <source>
        <dbReference type="EMBL" id="CAK7913973.1"/>
    </source>
</evidence>
<dbReference type="InterPro" id="IPR017871">
    <property type="entry name" value="ABC_transporter-like_CS"/>
</dbReference>
<dbReference type="EMBL" id="OZ004258">
    <property type="protein sequence ID" value="CAK7913973.1"/>
    <property type="molecule type" value="Genomic_DNA"/>
</dbReference>
<feature type="transmembrane region" description="Helical" evidence="9">
    <location>
        <begin position="308"/>
        <end position="335"/>
    </location>
</feature>
<evidence type="ECO:0000256" key="3">
    <source>
        <dbReference type="ARBA" id="ARBA00022692"/>
    </source>
</evidence>
<evidence type="ECO:0000256" key="8">
    <source>
        <dbReference type="ARBA" id="ARBA00023136"/>
    </source>
</evidence>
<evidence type="ECO:0000256" key="1">
    <source>
        <dbReference type="ARBA" id="ARBA00004128"/>
    </source>
</evidence>
<keyword evidence="6" id="KW-0067">ATP-binding</keyword>
<comment type="subcellular location">
    <subcellularLocation>
        <location evidence="1">Vacuole membrane</location>
        <topology evidence="1">Multi-pass membrane protein</topology>
    </subcellularLocation>
</comment>
<evidence type="ECO:0000256" key="7">
    <source>
        <dbReference type="ARBA" id="ARBA00022989"/>
    </source>
</evidence>
<dbReference type="InterPro" id="IPR027417">
    <property type="entry name" value="P-loop_NTPase"/>
</dbReference>
<dbReference type="PROSITE" id="PS50893">
    <property type="entry name" value="ABC_TRANSPORTER_2"/>
    <property type="match status" value="2"/>
</dbReference>
<evidence type="ECO:0000259" key="10">
    <source>
        <dbReference type="PROSITE" id="PS50893"/>
    </source>
</evidence>
<dbReference type="CDD" id="cd18579">
    <property type="entry name" value="ABC_6TM_ABCC_D1"/>
    <property type="match status" value="1"/>
</dbReference>
<feature type="domain" description="ABC transmembrane type-1" evidence="11">
    <location>
        <begin position="1017"/>
        <end position="1296"/>
    </location>
</feature>
<dbReference type="InterPro" id="IPR044726">
    <property type="entry name" value="ABCC_6TM_D2"/>
</dbReference>
<evidence type="ECO:0000313" key="13">
    <source>
        <dbReference type="Proteomes" id="UP001497600"/>
    </source>
</evidence>
<name>A0ABP0EK89_9ASCO</name>
<feature type="domain" description="ABC transporter" evidence="10">
    <location>
        <begin position="1333"/>
        <end position="1571"/>
    </location>
</feature>
<dbReference type="Pfam" id="PF00005">
    <property type="entry name" value="ABC_tran"/>
    <property type="match status" value="2"/>
</dbReference>
<dbReference type="PANTHER" id="PTHR24223:SF443">
    <property type="entry name" value="MULTIDRUG-RESISTANCE LIKE PROTEIN 1, ISOFORM I"/>
    <property type="match status" value="1"/>
</dbReference>
<feature type="transmembrane region" description="Helical" evidence="9">
    <location>
        <begin position="1052"/>
        <end position="1077"/>
    </location>
</feature>
<dbReference type="CDD" id="cd18580">
    <property type="entry name" value="ABC_6TM_ABCC_D2"/>
    <property type="match status" value="1"/>
</dbReference>
<keyword evidence="13" id="KW-1185">Reference proteome</keyword>
<protein>
    <submittedName>
        <fullName evidence="12">Multiple drug resistance-associated protein-like transporter 1</fullName>
    </submittedName>
</protein>
<dbReference type="PROSITE" id="PS00211">
    <property type="entry name" value="ABC_TRANSPORTER_1"/>
    <property type="match status" value="2"/>
</dbReference>
<keyword evidence="4" id="KW-0677">Repeat</keyword>
<feature type="transmembrane region" description="Helical" evidence="9">
    <location>
        <begin position="450"/>
        <end position="468"/>
    </location>
</feature>
<evidence type="ECO:0000256" key="5">
    <source>
        <dbReference type="ARBA" id="ARBA00022741"/>
    </source>
</evidence>
<evidence type="ECO:0000256" key="2">
    <source>
        <dbReference type="ARBA" id="ARBA00022448"/>
    </source>
</evidence>
<evidence type="ECO:0000256" key="9">
    <source>
        <dbReference type="SAM" id="Phobius"/>
    </source>
</evidence>
<feature type="domain" description="ABC transporter" evidence="10">
    <location>
        <begin position="653"/>
        <end position="895"/>
    </location>
</feature>
<dbReference type="PROSITE" id="PS50929">
    <property type="entry name" value="ABC_TM1F"/>
    <property type="match status" value="2"/>
</dbReference>
<dbReference type="SUPFAM" id="SSF90123">
    <property type="entry name" value="ABC transporter transmembrane region"/>
    <property type="match status" value="2"/>
</dbReference>
<dbReference type="InterPro" id="IPR044746">
    <property type="entry name" value="ABCC_6TM_D1"/>
</dbReference>
<dbReference type="InterPro" id="IPR003593">
    <property type="entry name" value="AAA+_ATPase"/>
</dbReference>
<feature type="transmembrane region" description="Helical" evidence="9">
    <location>
        <begin position="367"/>
        <end position="387"/>
    </location>
</feature>
<dbReference type="Gene3D" id="1.20.1560.10">
    <property type="entry name" value="ABC transporter type 1, transmembrane domain"/>
    <property type="match status" value="2"/>
</dbReference>
<feature type="transmembrane region" description="Helical" evidence="9">
    <location>
        <begin position="58"/>
        <end position="79"/>
    </location>
</feature>